<reference evidence="2 3" key="1">
    <citation type="journal article" date="2021" name="Elife">
        <title>Chloroplast acquisition without the gene transfer in kleptoplastic sea slugs, Plakobranchus ocellatus.</title>
        <authorList>
            <person name="Maeda T."/>
            <person name="Takahashi S."/>
            <person name="Yoshida T."/>
            <person name="Shimamura S."/>
            <person name="Takaki Y."/>
            <person name="Nagai Y."/>
            <person name="Toyoda A."/>
            <person name="Suzuki Y."/>
            <person name="Arimoto A."/>
            <person name="Ishii H."/>
            <person name="Satoh N."/>
            <person name="Nishiyama T."/>
            <person name="Hasebe M."/>
            <person name="Maruyama T."/>
            <person name="Minagawa J."/>
            <person name="Obokata J."/>
            <person name="Shigenobu S."/>
        </authorList>
    </citation>
    <scope>NUCLEOTIDE SEQUENCE [LARGE SCALE GENOMIC DNA]</scope>
</reference>
<accession>A0AAV3YMG9</accession>
<keyword evidence="3" id="KW-1185">Reference proteome</keyword>
<evidence type="ECO:0000313" key="3">
    <source>
        <dbReference type="Proteomes" id="UP000735302"/>
    </source>
</evidence>
<evidence type="ECO:0000313" key="2">
    <source>
        <dbReference type="EMBL" id="GFN83298.1"/>
    </source>
</evidence>
<organism evidence="2 3">
    <name type="scientific">Plakobranchus ocellatus</name>
    <dbReference type="NCBI Taxonomy" id="259542"/>
    <lineage>
        <taxon>Eukaryota</taxon>
        <taxon>Metazoa</taxon>
        <taxon>Spiralia</taxon>
        <taxon>Lophotrochozoa</taxon>
        <taxon>Mollusca</taxon>
        <taxon>Gastropoda</taxon>
        <taxon>Heterobranchia</taxon>
        <taxon>Euthyneura</taxon>
        <taxon>Panpulmonata</taxon>
        <taxon>Sacoglossa</taxon>
        <taxon>Placobranchoidea</taxon>
        <taxon>Plakobranchidae</taxon>
        <taxon>Plakobranchus</taxon>
    </lineage>
</organism>
<dbReference type="EMBL" id="BLXT01001130">
    <property type="protein sequence ID" value="GFN83298.1"/>
    <property type="molecule type" value="Genomic_DNA"/>
</dbReference>
<gene>
    <name evidence="2" type="ORF">PoB_000980400</name>
</gene>
<evidence type="ECO:0000256" key="1">
    <source>
        <dbReference type="SAM" id="MobiDB-lite"/>
    </source>
</evidence>
<feature type="compositionally biased region" description="Basic and acidic residues" evidence="1">
    <location>
        <begin position="9"/>
        <end position="21"/>
    </location>
</feature>
<comment type="caution">
    <text evidence="2">The sequence shown here is derived from an EMBL/GenBank/DDBJ whole genome shotgun (WGS) entry which is preliminary data.</text>
</comment>
<feature type="compositionally biased region" description="Polar residues" evidence="1">
    <location>
        <begin position="23"/>
        <end position="33"/>
    </location>
</feature>
<feature type="region of interest" description="Disordered" evidence="1">
    <location>
        <begin position="1"/>
        <end position="83"/>
    </location>
</feature>
<dbReference type="AlphaFoldDB" id="A0AAV3YMG9"/>
<sequence length="83" mass="9687">MLRNQGKNNTEKTVEFAERKKNGNGQATQQECQKQMDKKNRRCTYRTGKEFRRQTAKKKEGRYCTTKRTALAQRGSKQRAMAA</sequence>
<protein>
    <submittedName>
        <fullName evidence="2">Uncharacterized protein</fullName>
    </submittedName>
</protein>
<feature type="compositionally biased region" description="Basic and acidic residues" evidence="1">
    <location>
        <begin position="47"/>
        <end position="62"/>
    </location>
</feature>
<proteinExistence type="predicted"/>
<dbReference type="Proteomes" id="UP000735302">
    <property type="component" value="Unassembled WGS sequence"/>
</dbReference>
<name>A0AAV3YMG9_9GAST</name>